<gene>
    <name evidence="3" type="ORF">E6C64_05370</name>
</gene>
<organism evidence="3 4">
    <name type="scientific">Naasia lichenicola</name>
    <dbReference type="NCBI Taxonomy" id="2565933"/>
    <lineage>
        <taxon>Bacteria</taxon>
        <taxon>Bacillati</taxon>
        <taxon>Actinomycetota</taxon>
        <taxon>Actinomycetes</taxon>
        <taxon>Micrococcales</taxon>
        <taxon>Microbacteriaceae</taxon>
        <taxon>Naasia</taxon>
    </lineage>
</organism>
<feature type="domain" description="Alpha/beta hydrolase fold-3" evidence="2">
    <location>
        <begin position="82"/>
        <end position="284"/>
    </location>
</feature>
<protein>
    <submittedName>
        <fullName evidence="3">Alpha/beta hydrolase</fullName>
    </submittedName>
</protein>
<dbReference type="Gene3D" id="3.40.50.1820">
    <property type="entry name" value="alpha/beta hydrolase"/>
    <property type="match status" value="1"/>
</dbReference>
<dbReference type="InterPro" id="IPR029058">
    <property type="entry name" value="AB_hydrolase_fold"/>
</dbReference>
<dbReference type="Proteomes" id="UP000309133">
    <property type="component" value="Unassembled WGS sequence"/>
</dbReference>
<evidence type="ECO:0000313" key="3">
    <source>
        <dbReference type="EMBL" id="THG31509.1"/>
    </source>
</evidence>
<dbReference type="AlphaFoldDB" id="A0A4S4FM84"/>
<dbReference type="PANTHER" id="PTHR48081">
    <property type="entry name" value="AB HYDROLASE SUPERFAMILY PROTEIN C4A8.06C"/>
    <property type="match status" value="1"/>
</dbReference>
<dbReference type="EMBL" id="SSSM01000003">
    <property type="protein sequence ID" value="THG31509.1"/>
    <property type="molecule type" value="Genomic_DNA"/>
</dbReference>
<evidence type="ECO:0000256" key="1">
    <source>
        <dbReference type="ARBA" id="ARBA00022801"/>
    </source>
</evidence>
<dbReference type="RefSeq" id="WP_136426629.1">
    <property type="nucleotide sequence ID" value="NZ_SSSM01000003.1"/>
</dbReference>
<comment type="caution">
    <text evidence="3">The sequence shown here is derived from an EMBL/GenBank/DDBJ whole genome shotgun (WGS) entry which is preliminary data.</text>
</comment>
<keyword evidence="4" id="KW-1185">Reference proteome</keyword>
<dbReference type="PANTHER" id="PTHR48081:SF8">
    <property type="entry name" value="ALPHA_BETA HYDROLASE FOLD-3 DOMAIN-CONTAINING PROTEIN-RELATED"/>
    <property type="match status" value="1"/>
</dbReference>
<accession>A0A4S4FM84</accession>
<dbReference type="Pfam" id="PF07859">
    <property type="entry name" value="Abhydrolase_3"/>
    <property type="match status" value="1"/>
</dbReference>
<sequence>MEPLAPGMQRIGAVMRRLPGSSVATATDAQIARSSGAAAPELLASILMGSRPKGISTEDRRTNGIPIRIYRPDHSRASRPLIVYFHGGGFVFGDLRGGDWIAGTVAKQLDAVVVSVDYRLAPKHPFPAAVDDCFAGLVWAADHAAELGADAQKIGVMGESAGGNLAAVVALLARDASTPLVSHQALLYPATGVEESASRLQNAEAVILTAADMKRFGELYGGDASDWRVSPIRATSLAGLPPAVIVVASHDPLRDDGVQYAAALKQAGVQVSLTEYPAMPHGFLNFPRFARDAVPALKRVVFHQRRTFGWQPS</sequence>
<name>A0A4S4FM84_9MICO</name>
<keyword evidence="1 3" id="KW-0378">Hydrolase</keyword>
<dbReference type="OrthoDB" id="9803828at2"/>
<evidence type="ECO:0000313" key="4">
    <source>
        <dbReference type="Proteomes" id="UP000309133"/>
    </source>
</evidence>
<evidence type="ECO:0000259" key="2">
    <source>
        <dbReference type="Pfam" id="PF07859"/>
    </source>
</evidence>
<dbReference type="GO" id="GO:0016787">
    <property type="term" value="F:hydrolase activity"/>
    <property type="evidence" value="ECO:0007669"/>
    <property type="project" value="UniProtKB-KW"/>
</dbReference>
<dbReference type="InterPro" id="IPR013094">
    <property type="entry name" value="AB_hydrolase_3"/>
</dbReference>
<reference evidence="3 4" key="1">
    <citation type="submission" date="2019-04" db="EMBL/GenBank/DDBJ databases">
        <authorList>
            <person name="Jiang L."/>
        </authorList>
    </citation>
    <scope>NUCLEOTIDE SEQUENCE [LARGE SCALE GENOMIC DNA]</scope>
    <source>
        <strain evidence="3 4">YIM 131853</strain>
    </source>
</reference>
<proteinExistence type="predicted"/>
<dbReference type="SUPFAM" id="SSF53474">
    <property type="entry name" value="alpha/beta-Hydrolases"/>
    <property type="match status" value="1"/>
</dbReference>
<dbReference type="InterPro" id="IPR050300">
    <property type="entry name" value="GDXG_lipolytic_enzyme"/>
</dbReference>